<dbReference type="OrthoDB" id="9802219at2"/>
<dbReference type="SUPFAM" id="SSF52317">
    <property type="entry name" value="Class I glutamine amidotransferase-like"/>
    <property type="match status" value="1"/>
</dbReference>
<dbReference type="Pfam" id="PF00958">
    <property type="entry name" value="GMP_synt_C"/>
    <property type="match status" value="1"/>
</dbReference>
<gene>
    <name evidence="9" type="primary">guaA</name>
    <name evidence="12" type="ORF">DC28_00245</name>
</gene>
<dbReference type="Gene3D" id="3.40.50.620">
    <property type="entry name" value="HUPs"/>
    <property type="match status" value="1"/>
</dbReference>
<dbReference type="GO" id="GO:0005829">
    <property type="term" value="C:cytosol"/>
    <property type="evidence" value="ECO:0007669"/>
    <property type="project" value="TreeGrafter"/>
</dbReference>
<keyword evidence="8 9" id="KW-0315">Glutamine amidotransferase</keyword>
<dbReference type="Pfam" id="PF00117">
    <property type="entry name" value="GATase"/>
    <property type="match status" value="1"/>
</dbReference>
<dbReference type="PANTHER" id="PTHR11922:SF2">
    <property type="entry name" value="GMP SYNTHASE [GLUTAMINE-HYDROLYZING]"/>
    <property type="match status" value="1"/>
</dbReference>
<dbReference type="Gene3D" id="3.30.300.10">
    <property type="match status" value="1"/>
</dbReference>
<dbReference type="CDD" id="cd01742">
    <property type="entry name" value="GATase1_GMP_Synthase"/>
    <property type="match status" value="1"/>
</dbReference>
<comment type="pathway">
    <text evidence="2 9">Purine metabolism; GMP biosynthesis; GMP from XMP (L-Gln route): step 1/1.</text>
</comment>
<evidence type="ECO:0000256" key="9">
    <source>
        <dbReference type="HAMAP-Rule" id="MF_00344"/>
    </source>
</evidence>
<dbReference type="InterPro" id="IPR004739">
    <property type="entry name" value="GMP_synth_GATase"/>
</dbReference>
<dbReference type="InterPro" id="IPR014729">
    <property type="entry name" value="Rossmann-like_a/b/a_fold"/>
</dbReference>
<evidence type="ECO:0000313" key="12">
    <source>
        <dbReference type="EMBL" id="KGE73702.1"/>
    </source>
</evidence>
<feature type="domain" description="GMPS ATP-PPase" evidence="11">
    <location>
        <begin position="194"/>
        <end position="391"/>
    </location>
</feature>
<keyword evidence="13" id="KW-1185">Reference proteome</keyword>
<protein>
    <recommendedName>
        <fullName evidence="9">GMP synthase [glutamine-hydrolyzing]</fullName>
        <ecNumber evidence="9">6.3.5.2</ecNumber>
    </recommendedName>
    <alternativeName>
        <fullName evidence="9">GMP synthetase</fullName>
    </alternativeName>
    <alternativeName>
        <fullName evidence="9">Glutamine amidotransferase</fullName>
    </alternativeName>
</protein>
<evidence type="ECO:0000313" key="13">
    <source>
        <dbReference type="Proteomes" id="UP000029692"/>
    </source>
</evidence>
<dbReference type="InterPro" id="IPR001674">
    <property type="entry name" value="GMP_synth_C"/>
</dbReference>
<dbReference type="HAMAP" id="MF_00344">
    <property type="entry name" value="GMP_synthase"/>
    <property type="match status" value="1"/>
</dbReference>
<dbReference type="PROSITE" id="PS51553">
    <property type="entry name" value="GMPS_ATP_PPASE"/>
    <property type="match status" value="1"/>
</dbReference>
<dbReference type="SUPFAM" id="SSF54810">
    <property type="entry name" value="GMP synthetase C-terminal dimerisation domain"/>
    <property type="match status" value="1"/>
</dbReference>
<dbReference type="FunFam" id="3.30.300.10:FF:000002">
    <property type="entry name" value="GMP synthase [glutamine-hydrolyzing]"/>
    <property type="match status" value="1"/>
</dbReference>
<evidence type="ECO:0000256" key="3">
    <source>
        <dbReference type="ARBA" id="ARBA00022598"/>
    </source>
</evidence>
<dbReference type="NCBIfam" id="TIGR00888">
    <property type="entry name" value="guaA_Nterm"/>
    <property type="match status" value="1"/>
</dbReference>
<evidence type="ECO:0000256" key="4">
    <source>
        <dbReference type="ARBA" id="ARBA00022741"/>
    </source>
</evidence>
<dbReference type="Proteomes" id="UP000029692">
    <property type="component" value="Unassembled WGS sequence"/>
</dbReference>
<dbReference type="RefSeq" id="WP_037544615.1">
    <property type="nucleotide sequence ID" value="NZ_JNUP01000003.1"/>
</dbReference>
<dbReference type="GO" id="GO:0003921">
    <property type="term" value="F:GMP synthase activity"/>
    <property type="evidence" value="ECO:0007669"/>
    <property type="project" value="InterPro"/>
</dbReference>
<accession>A0A098R4L9</accession>
<dbReference type="EMBL" id="JNUP01000003">
    <property type="protein sequence ID" value="KGE73702.1"/>
    <property type="molecule type" value="Genomic_DNA"/>
</dbReference>
<dbReference type="SUPFAM" id="SSF52402">
    <property type="entry name" value="Adenine nucleotide alpha hydrolases-like"/>
    <property type="match status" value="1"/>
</dbReference>
<dbReference type="eggNOG" id="COG0519">
    <property type="taxonomic scope" value="Bacteria"/>
</dbReference>
<keyword evidence="4 9" id="KW-0547">Nucleotide-binding</keyword>
<dbReference type="PANTHER" id="PTHR11922">
    <property type="entry name" value="GMP SYNTHASE-RELATED"/>
    <property type="match status" value="1"/>
</dbReference>
<evidence type="ECO:0000256" key="6">
    <source>
        <dbReference type="ARBA" id="ARBA00022755"/>
    </source>
</evidence>
<comment type="caution">
    <text evidence="12">The sequence shown here is derived from an EMBL/GenBank/DDBJ whole genome shotgun (WGS) entry which is preliminary data.</text>
</comment>
<dbReference type="UniPathway" id="UPA00189">
    <property type="reaction ID" value="UER00296"/>
</dbReference>
<keyword evidence="5 9" id="KW-0332">GMP biosynthesis</keyword>
<dbReference type="Gene3D" id="3.40.50.880">
    <property type="match status" value="1"/>
</dbReference>
<name>A0A098R4L9_9SPIO</name>
<dbReference type="CDD" id="cd01997">
    <property type="entry name" value="GMP_synthase_C"/>
    <property type="match status" value="1"/>
</dbReference>
<keyword evidence="3 9" id="KW-0436">Ligase</keyword>
<comment type="function">
    <text evidence="1 9">Catalyzes the synthesis of GMP from XMP.</text>
</comment>
<dbReference type="AlphaFoldDB" id="A0A098R4L9"/>
<evidence type="ECO:0000256" key="5">
    <source>
        <dbReference type="ARBA" id="ARBA00022749"/>
    </source>
</evidence>
<dbReference type="PROSITE" id="PS51273">
    <property type="entry name" value="GATASE_TYPE_1"/>
    <property type="match status" value="1"/>
</dbReference>
<dbReference type="InterPro" id="IPR022955">
    <property type="entry name" value="GMP_synthase"/>
</dbReference>
<evidence type="ECO:0000256" key="2">
    <source>
        <dbReference type="ARBA" id="ARBA00005153"/>
    </source>
</evidence>
<dbReference type="NCBIfam" id="NF000848">
    <property type="entry name" value="PRK00074.1"/>
    <property type="match status" value="1"/>
</dbReference>
<dbReference type="EC" id="6.3.5.2" evidence="9"/>
<evidence type="ECO:0000256" key="1">
    <source>
        <dbReference type="ARBA" id="ARBA00002332"/>
    </source>
</evidence>
<evidence type="ECO:0000256" key="10">
    <source>
        <dbReference type="PROSITE-ProRule" id="PRU00886"/>
    </source>
</evidence>
<organism evidence="12 13">
    <name type="scientific">Spirochaeta lutea</name>
    <dbReference type="NCBI Taxonomy" id="1480694"/>
    <lineage>
        <taxon>Bacteria</taxon>
        <taxon>Pseudomonadati</taxon>
        <taxon>Spirochaetota</taxon>
        <taxon>Spirochaetia</taxon>
        <taxon>Spirochaetales</taxon>
        <taxon>Spirochaetaceae</taxon>
        <taxon>Spirochaeta</taxon>
    </lineage>
</organism>
<dbReference type="FunFam" id="3.40.50.880:FF:000001">
    <property type="entry name" value="GMP synthase [glutamine-hydrolyzing]"/>
    <property type="match status" value="1"/>
</dbReference>
<keyword evidence="6 9" id="KW-0658">Purine biosynthesis</keyword>
<evidence type="ECO:0000256" key="7">
    <source>
        <dbReference type="ARBA" id="ARBA00022840"/>
    </source>
</evidence>
<feature type="binding site" evidence="10">
    <location>
        <begin position="221"/>
        <end position="227"/>
    </location>
    <ligand>
        <name>ATP</name>
        <dbReference type="ChEBI" id="CHEBI:30616"/>
    </ligand>
</feature>
<evidence type="ECO:0000259" key="11">
    <source>
        <dbReference type="PROSITE" id="PS51553"/>
    </source>
</evidence>
<feature type="active site" evidence="9">
    <location>
        <position position="167"/>
    </location>
</feature>
<comment type="subunit">
    <text evidence="9">Homodimer.</text>
</comment>
<proteinExistence type="inferred from homology"/>
<dbReference type="GO" id="GO:0005524">
    <property type="term" value="F:ATP binding"/>
    <property type="evidence" value="ECO:0007669"/>
    <property type="project" value="UniProtKB-UniRule"/>
</dbReference>
<dbReference type="STRING" id="1480694.DC28_00245"/>
<dbReference type="InterPro" id="IPR025777">
    <property type="entry name" value="GMPS_ATP_PPase_dom"/>
</dbReference>
<keyword evidence="7 9" id="KW-0067">ATP-binding</keyword>
<feature type="active site" description="Nucleophile" evidence="9">
    <location>
        <position position="80"/>
    </location>
</feature>
<feature type="active site" evidence="9">
    <location>
        <position position="169"/>
    </location>
</feature>
<comment type="catalytic activity">
    <reaction evidence="9">
        <text>XMP + L-glutamine + ATP + H2O = GMP + L-glutamate + AMP + diphosphate + 2 H(+)</text>
        <dbReference type="Rhea" id="RHEA:11680"/>
        <dbReference type="ChEBI" id="CHEBI:15377"/>
        <dbReference type="ChEBI" id="CHEBI:15378"/>
        <dbReference type="ChEBI" id="CHEBI:29985"/>
        <dbReference type="ChEBI" id="CHEBI:30616"/>
        <dbReference type="ChEBI" id="CHEBI:33019"/>
        <dbReference type="ChEBI" id="CHEBI:57464"/>
        <dbReference type="ChEBI" id="CHEBI:58115"/>
        <dbReference type="ChEBI" id="CHEBI:58359"/>
        <dbReference type="ChEBI" id="CHEBI:456215"/>
        <dbReference type="EC" id="6.3.5.2"/>
    </reaction>
</comment>
<sequence length="516" mass="57745">MDKVLILDFGSQTTQLIARRIREIGVYTEIISGDTLHQDIDTQNVRGIIFSGSPYSVYSEDAPQLDPEILSLPVPKLGICYGLQRVTHDLGGTVERKHTREFGRSRISFRIPHPLFHTIPDRFVSWMSHGDSLDRVADGFELVAESENHHPACVWNERYNFTGIQFHPEVSHCEYGMKILENFVFEICQAKAEWSMERYVELAGEDIRKKVKDRPVLLLISGGVDSTVVGGLLLSALPAEQVHLMYIDTGLMRKGESERVATTLASLGAKNLYLINAEDSFLPALAGVSDPEEKRRIIGDMFISVQEEEIAKRTIENSILAQGTLYTDLIESGKGVGTKAQVIKSHHNVRSPLVEKKRERGEIIEPLSLLYKDEVRALGLALGIDQKIVGRHPFPGPGLGVRILGEVTKEKCDILRDADAIFIQELRLRNLYDKIWQAFCVLLPVRSVGVAGDAREYGYVLALRAIISADGMTADVYPFEMQDILEISSIITNKVHQIGRVVYDISSKPPATIEWE</sequence>
<dbReference type="InterPro" id="IPR029062">
    <property type="entry name" value="Class_I_gatase-like"/>
</dbReference>
<dbReference type="InterPro" id="IPR017926">
    <property type="entry name" value="GATASE"/>
</dbReference>
<evidence type="ECO:0000256" key="8">
    <source>
        <dbReference type="ARBA" id="ARBA00022962"/>
    </source>
</evidence>
<dbReference type="NCBIfam" id="TIGR00884">
    <property type="entry name" value="guaA_Cterm"/>
    <property type="match status" value="1"/>
</dbReference>
<reference evidence="12 13" key="1">
    <citation type="submission" date="2014-05" db="EMBL/GenBank/DDBJ databases">
        <title>De novo Genome Sequence of Spirocheata sp.</title>
        <authorList>
            <person name="Shivani Y."/>
            <person name="Subhash Y."/>
            <person name="Tushar L."/>
            <person name="Sasikala C."/>
            <person name="Ramana C.V."/>
        </authorList>
    </citation>
    <scope>NUCLEOTIDE SEQUENCE [LARGE SCALE GENOMIC DNA]</scope>
    <source>
        <strain evidence="12 13">JC230</strain>
    </source>
</reference>